<dbReference type="EMBL" id="BKCJ010000958">
    <property type="protein sequence ID" value="GEU37682.1"/>
    <property type="molecule type" value="Genomic_DNA"/>
</dbReference>
<feature type="region of interest" description="Disordered" evidence="1">
    <location>
        <begin position="27"/>
        <end position="121"/>
    </location>
</feature>
<feature type="compositionally biased region" description="Acidic residues" evidence="1">
    <location>
        <begin position="94"/>
        <end position="103"/>
    </location>
</feature>
<organism evidence="2">
    <name type="scientific">Tanacetum cinerariifolium</name>
    <name type="common">Dalmatian daisy</name>
    <name type="synonym">Chrysanthemum cinerariifolium</name>
    <dbReference type="NCBI Taxonomy" id="118510"/>
    <lineage>
        <taxon>Eukaryota</taxon>
        <taxon>Viridiplantae</taxon>
        <taxon>Streptophyta</taxon>
        <taxon>Embryophyta</taxon>
        <taxon>Tracheophyta</taxon>
        <taxon>Spermatophyta</taxon>
        <taxon>Magnoliopsida</taxon>
        <taxon>eudicotyledons</taxon>
        <taxon>Gunneridae</taxon>
        <taxon>Pentapetalae</taxon>
        <taxon>asterids</taxon>
        <taxon>campanulids</taxon>
        <taxon>Asterales</taxon>
        <taxon>Asteraceae</taxon>
        <taxon>Asteroideae</taxon>
        <taxon>Anthemideae</taxon>
        <taxon>Anthemidinae</taxon>
        <taxon>Tanacetum</taxon>
    </lineage>
</organism>
<feature type="non-terminal residue" evidence="2">
    <location>
        <position position="1"/>
    </location>
</feature>
<feature type="compositionally biased region" description="Basic and acidic residues" evidence="1">
    <location>
        <begin position="913"/>
        <end position="927"/>
    </location>
</feature>
<feature type="region of interest" description="Disordered" evidence="1">
    <location>
        <begin position="394"/>
        <end position="468"/>
    </location>
</feature>
<feature type="region of interest" description="Disordered" evidence="1">
    <location>
        <begin position="585"/>
        <end position="618"/>
    </location>
</feature>
<feature type="compositionally biased region" description="Basic and acidic residues" evidence="1">
    <location>
        <begin position="430"/>
        <end position="444"/>
    </location>
</feature>
<dbReference type="AlphaFoldDB" id="A0A6L2JLZ2"/>
<proteinExistence type="predicted"/>
<feature type="region of interest" description="Disordered" evidence="1">
    <location>
        <begin position="808"/>
        <end position="900"/>
    </location>
</feature>
<comment type="caution">
    <text evidence="2">The sequence shown here is derived from an EMBL/GenBank/DDBJ whole genome shotgun (WGS) entry which is preliminary data.</text>
</comment>
<feature type="compositionally biased region" description="Acidic residues" evidence="1">
    <location>
        <begin position="418"/>
        <end position="429"/>
    </location>
</feature>
<feature type="compositionally biased region" description="Basic and acidic residues" evidence="1">
    <location>
        <begin position="589"/>
        <end position="611"/>
    </location>
</feature>
<gene>
    <name evidence="2" type="ORF">Tci_009660</name>
</gene>
<feature type="compositionally biased region" description="Basic and acidic residues" evidence="1">
    <location>
        <begin position="831"/>
        <end position="841"/>
    </location>
</feature>
<feature type="compositionally biased region" description="Low complexity" evidence="1">
    <location>
        <begin position="47"/>
        <end position="57"/>
    </location>
</feature>
<name>A0A6L2JLZ2_TANCI</name>
<feature type="compositionally biased region" description="Basic and acidic residues" evidence="1">
    <location>
        <begin position="394"/>
        <end position="410"/>
    </location>
</feature>
<evidence type="ECO:0000256" key="1">
    <source>
        <dbReference type="SAM" id="MobiDB-lite"/>
    </source>
</evidence>
<accession>A0A6L2JLZ2</accession>
<sequence length="971" mass="109388">ILPIELTTAEIRNSKAYKEYHACAMEEAAPKPKASARKKNGDSASSTTPYTPTPTTTVEYAPRLSATAKGKQPSRATTPKSSDDEDVGSHEEGKESDESDDNRDEGKSEEESIDEEEQDLRLTEEARIQEEEDADELYRDVNINQGKGLQVTQNVEDTHVTLTPVNPDGPQESSSMSSFVSSMLNPISDVGVESIFTTTSSPIVSLETPTPIMTPSTIATIITSDSRFHSSQDDQPLTKLLSTTNDEYKFGMEVPVSMISDVIKKKARSDKGFVLVWVDQERKVKRVTTSSHRYILNEKGGPKEDMCIMSYQSQGVSVWEGAKVIHLQANDQVAIVSNKLKKDVMPRKTRSLTIAEELLVDMYDKWGHKLKGTAIEDPAIQSLLDLQKGSKANRLESLRQKKQPVEREGLSKSANETNDAEESNMDLSDDNPHGDDDALRKEKSLSYNNSTTKLPTSQSKEADAKSKKQYEEDQLQEVQAKVLTKIKKLLPTHIPNAIANYVRSCLNTFVLEVMKTNQINLFTQSSTSTNDLLDMDLKIKLLNRIYSNKSNKTHTTHQQLYDALYESITFDQDALVAQAAKLSFHKRSHDNQDPPNNREGENKKKIQKDVGKPSSRSSRLRLSRAQILWGMYNKKNVDFVSILWEDFMFQADNKEISSARKKNIPYPRFTNIIINHFISKDKTISMRSRINIHTVRNDTLLGTLKFVFKTQDYQIYGAVIPNEMINQNIKDSKAYNTYLDFATGKATPKEVYESCFTLKETISYLRRRTCREAQKKKASTKVDRGKGMDLLSEATLLKDAQLKKTLKKSKLETHKLHASGSGDGVGSQPKVPDESEDKTTDSDDDSHNDDRNNASNDDDDIDSDVVGDNEASDNERTDSDEYENLNLNQNKDEEEEYKEEYDVNVRLKDAKYEKEGKRDAEITDAGRDNGTQQTTYEQVKDDEHVILTTVHDTRNTKVPLQSSSISSDFAN</sequence>
<feature type="region of interest" description="Disordered" evidence="1">
    <location>
        <begin position="913"/>
        <end position="934"/>
    </location>
</feature>
<feature type="compositionally biased region" description="Acidic residues" evidence="1">
    <location>
        <begin position="856"/>
        <end position="872"/>
    </location>
</feature>
<protein>
    <submittedName>
        <fullName evidence="2">Uncharacterized protein</fullName>
    </submittedName>
</protein>
<feature type="compositionally biased region" description="Polar residues" evidence="1">
    <location>
        <begin position="445"/>
        <end position="459"/>
    </location>
</feature>
<evidence type="ECO:0000313" key="2">
    <source>
        <dbReference type="EMBL" id="GEU37682.1"/>
    </source>
</evidence>
<reference evidence="2" key="1">
    <citation type="journal article" date="2019" name="Sci. Rep.">
        <title>Draft genome of Tanacetum cinerariifolium, the natural source of mosquito coil.</title>
        <authorList>
            <person name="Yamashiro T."/>
            <person name="Shiraishi A."/>
            <person name="Satake H."/>
            <person name="Nakayama K."/>
        </authorList>
    </citation>
    <scope>NUCLEOTIDE SEQUENCE</scope>
</reference>